<sequence>FKSDGPDCWVVMIPEGPLQEEVIDKIHKEYIHPGVKRTIQLVRRLCDFKGLAREGQTIMKGLSNPKTVVPVIFGAVGLDLYGPIQTVNGVKIWLLVMVCYVSKWMAIKVLDSADVDSVLTASVELFYESGVPVMVLTDQGSVFMSKKYRLFLKEHGIHHAYTFPYEETRRGWLERPHKEIGSMLRCLQSETGCKLQDLSVNEVRIWVSRLCFIHNNMMFEESTNDQDISPWLCNRMTRGLDEVLLADYENEAVRIGEWLSSGICLDDCSDILDETIKELRKEWATSIDKVKQIWLERRGETRRRLARVRKSDDLKIKDVVWKRNMPVKKLGELFSGPYEVYDRKGSLRILRM</sequence>
<proteinExistence type="predicted"/>
<reference evidence="2 3" key="1">
    <citation type="submission" date="2020-04" db="EMBL/GenBank/DDBJ databases">
        <title>Perkinsus chesapeaki whole genome sequence.</title>
        <authorList>
            <person name="Bogema D.R."/>
        </authorList>
    </citation>
    <scope>NUCLEOTIDE SEQUENCE [LARGE SCALE GENOMIC DNA]</scope>
    <source>
        <strain evidence="2">ATCC PRA-425</strain>
    </source>
</reference>
<dbReference type="Proteomes" id="UP000591131">
    <property type="component" value="Unassembled WGS sequence"/>
</dbReference>
<dbReference type="PANTHER" id="PTHR37984:SF5">
    <property type="entry name" value="PROTEIN NYNRIN-LIKE"/>
    <property type="match status" value="1"/>
</dbReference>
<accession>A0A7J6KP50</accession>
<dbReference type="SUPFAM" id="SSF53098">
    <property type="entry name" value="Ribonuclease H-like"/>
    <property type="match status" value="1"/>
</dbReference>
<name>A0A7J6KP50_PERCH</name>
<evidence type="ECO:0000259" key="1">
    <source>
        <dbReference type="PROSITE" id="PS50994"/>
    </source>
</evidence>
<dbReference type="OrthoDB" id="786061at2759"/>
<dbReference type="Pfam" id="PF00665">
    <property type="entry name" value="rve"/>
    <property type="match status" value="1"/>
</dbReference>
<gene>
    <name evidence="2" type="ORF">FOL47_003395</name>
</gene>
<dbReference type="PANTHER" id="PTHR37984">
    <property type="entry name" value="PROTEIN CBG26694"/>
    <property type="match status" value="1"/>
</dbReference>
<feature type="non-terminal residue" evidence="2">
    <location>
        <position position="1"/>
    </location>
</feature>
<dbReference type="GO" id="GO:0015074">
    <property type="term" value="P:DNA integration"/>
    <property type="evidence" value="ECO:0007669"/>
    <property type="project" value="InterPro"/>
</dbReference>
<dbReference type="InterPro" id="IPR012337">
    <property type="entry name" value="RNaseH-like_sf"/>
</dbReference>
<dbReference type="PROSITE" id="PS50994">
    <property type="entry name" value="INTEGRASE"/>
    <property type="match status" value="1"/>
</dbReference>
<dbReference type="InterPro" id="IPR036397">
    <property type="entry name" value="RNaseH_sf"/>
</dbReference>
<feature type="domain" description="Integrase catalytic" evidence="1">
    <location>
        <begin position="66"/>
        <end position="238"/>
    </location>
</feature>
<dbReference type="AlphaFoldDB" id="A0A7J6KP50"/>
<evidence type="ECO:0000313" key="3">
    <source>
        <dbReference type="Proteomes" id="UP000591131"/>
    </source>
</evidence>
<keyword evidence="3" id="KW-1185">Reference proteome</keyword>
<dbReference type="InterPro" id="IPR050951">
    <property type="entry name" value="Retrovirus_Pol_polyprotein"/>
</dbReference>
<dbReference type="GO" id="GO:0003676">
    <property type="term" value="F:nucleic acid binding"/>
    <property type="evidence" value="ECO:0007669"/>
    <property type="project" value="InterPro"/>
</dbReference>
<dbReference type="InterPro" id="IPR001584">
    <property type="entry name" value="Integrase_cat-core"/>
</dbReference>
<feature type="non-terminal residue" evidence="2">
    <location>
        <position position="352"/>
    </location>
</feature>
<dbReference type="EMBL" id="JAAPAO010002035">
    <property type="protein sequence ID" value="KAF4648351.1"/>
    <property type="molecule type" value="Genomic_DNA"/>
</dbReference>
<protein>
    <recommendedName>
        <fullName evidence="1">Integrase catalytic domain-containing protein</fullName>
    </recommendedName>
</protein>
<comment type="caution">
    <text evidence="2">The sequence shown here is derived from an EMBL/GenBank/DDBJ whole genome shotgun (WGS) entry which is preliminary data.</text>
</comment>
<dbReference type="Gene3D" id="3.30.420.10">
    <property type="entry name" value="Ribonuclease H-like superfamily/Ribonuclease H"/>
    <property type="match status" value="1"/>
</dbReference>
<organism evidence="2 3">
    <name type="scientific">Perkinsus chesapeaki</name>
    <name type="common">Clam parasite</name>
    <name type="synonym">Perkinsus andrewsi</name>
    <dbReference type="NCBI Taxonomy" id="330153"/>
    <lineage>
        <taxon>Eukaryota</taxon>
        <taxon>Sar</taxon>
        <taxon>Alveolata</taxon>
        <taxon>Perkinsozoa</taxon>
        <taxon>Perkinsea</taxon>
        <taxon>Perkinsida</taxon>
        <taxon>Perkinsidae</taxon>
        <taxon>Perkinsus</taxon>
    </lineage>
</organism>
<evidence type="ECO:0000313" key="2">
    <source>
        <dbReference type="EMBL" id="KAF4648351.1"/>
    </source>
</evidence>